<sequence length="557" mass="59874">MKEILILLNFGGYIALLMWGVHMVQTGVQRAFGAQLGVWLGQALNRPSKAFISGALITSAVQSSTATGLMITSFAAGGLLALVPALAAMLGANVGTTLIVQLLSFNFTAIAPGLILLGVWLFQSQRPGRKRDLGRVAIGLGLLLLALHELVSLFAPLEQAPLLKTILDALADAPFIGLLLAAALTWAAHSSVAIVILIMSLANHSFIAPELAYAMVLGANLGTAINPILEGTQGENDPSAKRLPIGNFGTRLAGCTLAMLVLPWVPAAMSWLTDDPARAVANFHTLFNIFTAALFFPLLKPYAKLLTKRFPKRSDPDDPAKPLYLDASAHEVPAVALGNAAREALRLADMLQSILGMARTALLSNHNQNNNHVRYILSAVNRLEMAITAYLARLDNENLNTADTRRLNEVLAFASNIAHAASVSVTSLSAHTANLRKLATSLSPLQKDELNKVLDRLIRNQRQAAALFVAEDVKTARYLAFEKDYFRELESTVAERHLQAIKAGNIDSADIGSVYLEIIRDLGAINAFLVSAVAYPILSKHGELLANRVRSNQDMTP</sequence>
<dbReference type="EMBL" id="JAJHNU010000005">
    <property type="protein sequence ID" value="MDN4122778.1"/>
    <property type="molecule type" value="Genomic_DNA"/>
</dbReference>
<comment type="subcellular location">
    <subcellularLocation>
        <location evidence="1">Cell membrane</location>
        <topology evidence="1">Multi-pass membrane protein</topology>
    </subcellularLocation>
</comment>
<feature type="transmembrane region" description="Helical" evidence="6">
    <location>
        <begin position="249"/>
        <end position="272"/>
    </location>
</feature>
<evidence type="ECO:0000256" key="6">
    <source>
        <dbReference type="SAM" id="Phobius"/>
    </source>
</evidence>
<dbReference type="NCBIfam" id="NF037997">
    <property type="entry name" value="Na_Pi_symport"/>
    <property type="match status" value="1"/>
</dbReference>
<dbReference type="PANTHER" id="PTHR10010">
    <property type="entry name" value="SOLUTE CARRIER FAMILY 34 SODIUM PHOSPHATE , MEMBER 2-RELATED"/>
    <property type="match status" value="1"/>
</dbReference>
<dbReference type="InterPro" id="IPR004633">
    <property type="entry name" value="NaPi_cotrn-rel/YqeW-like"/>
</dbReference>
<evidence type="ECO:0000256" key="2">
    <source>
        <dbReference type="ARBA" id="ARBA00022475"/>
    </source>
</evidence>
<feature type="transmembrane region" description="Helical" evidence="6">
    <location>
        <begin position="69"/>
        <end position="92"/>
    </location>
</feature>
<accession>A0ABT8END0</accession>
<reference evidence="7" key="1">
    <citation type="submission" date="2021-11" db="EMBL/GenBank/DDBJ databases">
        <title>Draft genome sequence of Alcaligenes endophyticus type strain CCUG 75668T.</title>
        <authorList>
            <person name="Salva-Serra F."/>
            <person name="Duran R.E."/>
            <person name="Seeger M."/>
            <person name="Moore E.R.B."/>
            <person name="Jaen-Luchoro D."/>
        </authorList>
    </citation>
    <scope>NUCLEOTIDE SEQUENCE</scope>
    <source>
        <strain evidence="7">CCUG 75668</strain>
    </source>
</reference>
<feature type="transmembrane region" description="Helical" evidence="6">
    <location>
        <begin position="175"/>
        <end position="199"/>
    </location>
</feature>
<organism evidence="7 8">
    <name type="scientific">Alcaligenes endophyticus</name>
    <dbReference type="NCBI Taxonomy" id="1929088"/>
    <lineage>
        <taxon>Bacteria</taxon>
        <taxon>Pseudomonadati</taxon>
        <taxon>Pseudomonadota</taxon>
        <taxon>Betaproteobacteria</taxon>
        <taxon>Burkholderiales</taxon>
        <taxon>Alcaligenaceae</taxon>
        <taxon>Alcaligenes</taxon>
    </lineage>
</organism>
<keyword evidence="5 6" id="KW-0472">Membrane</keyword>
<evidence type="ECO:0000256" key="3">
    <source>
        <dbReference type="ARBA" id="ARBA00022692"/>
    </source>
</evidence>
<protein>
    <submittedName>
        <fullName evidence="7">Na/Pi cotransporter family protein</fullName>
    </submittedName>
</protein>
<evidence type="ECO:0000256" key="4">
    <source>
        <dbReference type="ARBA" id="ARBA00022989"/>
    </source>
</evidence>
<feature type="transmembrane region" description="Helical" evidence="6">
    <location>
        <begin position="279"/>
        <end position="299"/>
    </location>
</feature>
<dbReference type="InterPro" id="IPR038078">
    <property type="entry name" value="PhoU-like_sf"/>
</dbReference>
<dbReference type="SUPFAM" id="SSF109755">
    <property type="entry name" value="PhoU-like"/>
    <property type="match status" value="1"/>
</dbReference>
<gene>
    <name evidence="7" type="ORF">LMS43_15930</name>
</gene>
<feature type="transmembrane region" description="Helical" evidence="6">
    <location>
        <begin position="133"/>
        <end position="155"/>
    </location>
</feature>
<keyword evidence="4 6" id="KW-1133">Transmembrane helix</keyword>
<evidence type="ECO:0000313" key="7">
    <source>
        <dbReference type="EMBL" id="MDN4122778.1"/>
    </source>
</evidence>
<dbReference type="Proteomes" id="UP001168613">
    <property type="component" value="Unassembled WGS sequence"/>
</dbReference>
<comment type="caution">
    <text evidence="7">The sequence shown here is derived from an EMBL/GenBank/DDBJ whole genome shotgun (WGS) entry which is preliminary data.</text>
</comment>
<dbReference type="PANTHER" id="PTHR10010:SF46">
    <property type="entry name" value="SODIUM-DEPENDENT PHOSPHATE TRANSPORT PROTEIN 2B"/>
    <property type="match status" value="1"/>
</dbReference>
<evidence type="ECO:0000313" key="8">
    <source>
        <dbReference type="Proteomes" id="UP001168613"/>
    </source>
</evidence>
<keyword evidence="3 6" id="KW-0812">Transmembrane</keyword>
<dbReference type="NCBIfam" id="TIGR00704">
    <property type="entry name" value="NaPi_cotrn_rel"/>
    <property type="match status" value="1"/>
</dbReference>
<keyword evidence="2" id="KW-1003">Cell membrane</keyword>
<dbReference type="Pfam" id="PF02690">
    <property type="entry name" value="Na_Pi_cotrans"/>
    <property type="match status" value="2"/>
</dbReference>
<proteinExistence type="predicted"/>
<feature type="transmembrane region" description="Helical" evidence="6">
    <location>
        <begin position="98"/>
        <end position="121"/>
    </location>
</feature>
<evidence type="ECO:0000256" key="1">
    <source>
        <dbReference type="ARBA" id="ARBA00004651"/>
    </source>
</evidence>
<dbReference type="InterPro" id="IPR003841">
    <property type="entry name" value="Na/Pi_transpt"/>
</dbReference>
<feature type="transmembrane region" description="Helical" evidence="6">
    <location>
        <begin position="6"/>
        <end position="24"/>
    </location>
</feature>
<evidence type="ECO:0000256" key="5">
    <source>
        <dbReference type="ARBA" id="ARBA00023136"/>
    </source>
</evidence>
<dbReference type="RefSeq" id="WP_266123703.1">
    <property type="nucleotide sequence ID" value="NZ_JAJHNU010000005.1"/>
</dbReference>
<dbReference type="Gene3D" id="1.20.58.220">
    <property type="entry name" value="Phosphate transport system protein phou homolog 2, domain 2"/>
    <property type="match status" value="1"/>
</dbReference>
<name>A0ABT8END0_9BURK</name>
<keyword evidence="8" id="KW-1185">Reference proteome</keyword>